<dbReference type="EMBL" id="BLXX01000012">
    <property type="protein sequence ID" value="GFO61102.1"/>
    <property type="molecule type" value="Genomic_DNA"/>
</dbReference>
<evidence type="ECO:0000313" key="9">
    <source>
        <dbReference type="Proteomes" id="UP000556026"/>
    </source>
</evidence>
<evidence type="ECO:0000256" key="3">
    <source>
        <dbReference type="ARBA" id="ARBA00022448"/>
    </source>
</evidence>
<dbReference type="Proteomes" id="UP000556026">
    <property type="component" value="Unassembled WGS sequence"/>
</dbReference>
<dbReference type="InterPro" id="IPR030802">
    <property type="entry name" value="Permease_MalE"/>
</dbReference>
<evidence type="ECO:0000256" key="2">
    <source>
        <dbReference type="ARBA" id="ARBA00007556"/>
    </source>
</evidence>
<evidence type="ECO:0000313" key="8">
    <source>
        <dbReference type="EMBL" id="GFO61102.1"/>
    </source>
</evidence>
<dbReference type="InterPro" id="IPR003453">
    <property type="entry name" value="ABC_MlaE_roteobac"/>
</dbReference>
<dbReference type="GO" id="GO:0005548">
    <property type="term" value="F:phospholipid transporter activity"/>
    <property type="evidence" value="ECO:0007669"/>
    <property type="project" value="TreeGrafter"/>
</dbReference>
<keyword evidence="4 7" id="KW-0812">Transmembrane</keyword>
<keyword evidence="6 7" id="KW-0472">Membrane</keyword>
<accession>A0A6V8MMB2</accession>
<comment type="similarity">
    <text evidence="2 7">Belongs to the MlaE permease family.</text>
</comment>
<dbReference type="PANTHER" id="PTHR30188:SF4">
    <property type="entry name" value="PROTEIN TRIGALACTOSYLDIACYLGLYCEROL 1, CHLOROPLASTIC"/>
    <property type="match status" value="1"/>
</dbReference>
<evidence type="ECO:0000256" key="5">
    <source>
        <dbReference type="ARBA" id="ARBA00022989"/>
    </source>
</evidence>
<organism evidence="8 9">
    <name type="scientific">Geomonas silvestris</name>
    <dbReference type="NCBI Taxonomy" id="2740184"/>
    <lineage>
        <taxon>Bacteria</taxon>
        <taxon>Pseudomonadati</taxon>
        <taxon>Thermodesulfobacteriota</taxon>
        <taxon>Desulfuromonadia</taxon>
        <taxon>Geobacterales</taxon>
        <taxon>Geobacteraceae</taxon>
        <taxon>Geomonas</taxon>
    </lineage>
</organism>
<keyword evidence="3" id="KW-0813">Transport</keyword>
<feature type="transmembrane region" description="Helical" evidence="7">
    <location>
        <begin position="47"/>
        <end position="75"/>
    </location>
</feature>
<evidence type="ECO:0000256" key="7">
    <source>
        <dbReference type="RuleBase" id="RU362044"/>
    </source>
</evidence>
<dbReference type="Pfam" id="PF02405">
    <property type="entry name" value="MlaE"/>
    <property type="match status" value="1"/>
</dbReference>
<gene>
    <name evidence="8" type="ORF">GMST_34270</name>
</gene>
<evidence type="ECO:0000256" key="4">
    <source>
        <dbReference type="ARBA" id="ARBA00022692"/>
    </source>
</evidence>
<comment type="caution">
    <text evidence="7">Lacks conserved residue(s) required for the propagation of feature annotation.</text>
</comment>
<comment type="caution">
    <text evidence="8">The sequence shown here is derived from an EMBL/GenBank/DDBJ whole genome shotgun (WGS) entry which is preliminary data.</text>
</comment>
<keyword evidence="5 7" id="KW-1133">Transmembrane helix</keyword>
<evidence type="ECO:0000256" key="1">
    <source>
        <dbReference type="ARBA" id="ARBA00004141"/>
    </source>
</evidence>
<dbReference type="PANTHER" id="PTHR30188">
    <property type="entry name" value="ABC TRANSPORTER PERMEASE PROTEIN-RELATED"/>
    <property type="match status" value="1"/>
</dbReference>
<name>A0A6V8MMB2_9BACT</name>
<dbReference type="GO" id="GO:0043190">
    <property type="term" value="C:ATP-binding cassette (ABC) transporter complex"/>
    <property type="evidence" value="ECO:0007669"/>
    <property type="project" value="InterPro"/>
</dbReference>
<proteinExistence type="inferred from homology"/>
<feature type="transmembrane region" description="Helical" evidence="7">
    <location>
        <begin position="203"/>
        <end position="226"/>
    </location>
</feature>
<comment type="subcellular location">
    <subcellularLocation>
        <location evidence="1">Membrane</location>
        <topology evidence="1">Multi-pass membrane protein</topology>
    </subcellularLocation>
</comment>
<reference evidence="9" key="1">
    <citation type="submission" date="2020-06" db="EMBL/GenBank/DDBJ databases">
        <title>Draft genomic sequence of Geomonas sp. Red330.</title>
        <authorList>
            <person name="Itoh H."/>
            <person name="Zhenxing X."/>
            <person name="Ushijima N."/>
            <person name="Masuda Y."/>
            <person name="Shiratori Y."/>
            <person name="Senoo K."/>
        </authorList>
    </citation>
    <scope>NUCLEOTIDE SEQUENCE [LARGE SCALE GENOMIC DNA]</scope>
    <source>
        <strain evidence="9">Red330</strain>
    </source>
</reference>
<protein>
    <submittedName>
        <fullName evidence="8">Transporter</fullName>
    </submittedName>
</protein>
<feature type="transmembrane region" description="Helical" evidence="7">
    <location>
        <begin position="238"/>
        <end position="257"/>
    </location>
</feature>
<dbReference type="AlphaFoldDB" id="A0A6V8MMB2"/>
<dbReference type="NCBIfam" id="TIGR00056">
    <property type="entry name" value="MlaE family lipid ABC transporter permease subunit"/>
    <property type="match status" value="1"/>
</dbReference>
<keyword evidence="9" id="KW-1185">Reference proteome</keyword>
<sequence>MGGDVTDFVGRIGKRILYFNQVLGEMVILQGRIFYYFREAHRNVPSILTQMAIIGADTLPVASVMSFFVGMVLALQTGVELNKYGGQNIIGAIVGHSMVRELGPVMTSFLVAGRVGSAMTAELGVMTVYEEIDALRTLDIDPVRYLAMPRFIGCLICVPALVIYSDCIGIIGGALISNLHPQIFVSYSTYYDSLTAALKIKEIGIGLTKAVVFGSLVALVACYVGFSTSGGARGIGESTTRSVVLSFMLILVADYILTRLLM</sequence>
<evidence type="ECO:0000256" key="6">
    <source>
        <dbReference type="ARBA" id="ARBA00023136"/>
    </source>
</evidence>